<evidence type="ECO:0000256" key="8">
    <source>
        <dbReference type="ARBA" id="ARBA00023170"/>
    </source>
</evidence>
<name>A0A8S3YTY2_9EUPU</name>
<keyword evidence="4 12" id="KW-1133">Transmembrane helix</keyword>
<dbReference type="PROSITE" id="PS50262">
    <property type="entry name" value="G_PROTEIN_RECEP_F1_2"/>
    <property type="match status" value="1"/>
</dbReference>
<dbReference type="Proteomes" id="UP000678393">
    <property type="component" value="Unassembled WGS sequence"/>
</dbReference>
<reference evidence="14" key="1">
    <citation type="submission" date="2021-04" db="EMBL/GenBank/DDBJ databases">
        <authorList>
            <consortium name="Molecular Ecology Group"/>
        </authorList>
    </citation>
    <scope>NUCLEOTIDE SEQUENCE</scope>
</reference>
<feature type="transmembrane region" description="Helical" evidence="12">
    <location>
        <begin position="252"/>
        <end position="273"/>
    </location>
</feature>
<dbReference type="OrthoDB" id="10010417at2759"/>
<keyword evidence="5 10" id="KW-0297">G-protein coupled receptor</keyword>
<comment type="similarity">
    <text evidence="10">Belongs to the G-protein coupled receptor 1 family.</text>
</comment>
<feature type="domain" description="G-protein coupled receptors family 1 profile" evidence="13">
    <location>
        <begin position="111"/>
        <end position="577"/>
    </location>
</feature>
<feature type="transmembrane region" description="Helical" evidence="12">
    <location>
        <begin position="171"/>
        <end position="191"/>
    </location>
</feature>
<feature type="region of interest" description="Disordered" evidence="11">
    <location>
        <begin position="352"/>
        <end position="387"/>
    </location>
</feature>
<evidence type="ECO:0000256" key="1">
    <source>
        <dbReference type="ARBA" id="ARBA00004651"/>
    </source>
</evidence>
<organism evidence="14 15">
    <name type="scientific">Candidula unifasciata</name>
    <dbReference type="NCBI Taxonomy" id="100452"/>
    <lineage>
        <taxon>Eukaryota</taxon>
        <taxon>Metazoa</taxon>
        <taxon>Spiralia</taxon>
        <taxon>Lophotrochozoa</taxon>
        <taxon>Mollusca</taxon>
        <taxon>Gastropoda</taxon>
        <taxon>Heterobranchia</taxon>
        <taxon>Euthyneura</taxon>
        <taxon>Panpulmonata</taxon>
        <taxon>Eupulmonata</taxon>
        <taxon>Stylommatophora</taxon>
        <taxon>Helicina</taxon>
        <taxon>Helicoidea</taxon>
        <taxon>Geomitridae</taxon>
        <taxon>Candidula</taxon>
    </lineage>
</organism>
<keyword evidence="8 10" id="KW-0675">Receptor</keyword>
<evidence type="ECO:0000256" key="12">
    <source>
        <dbReference type="SAM" id="Phobius"/>
    </source>
</evidence>
<keyword evidence="7" id="KW-1015">Disulfide bond</keyword>
<keyword evidence="2" id="KW-1003">Cell membrane</keyword>
<dbReference type="SMART" id="SM01381">
    <property type="entry name" value="7TM_GPCR_Srsx"/>
    <property type="match status" value="1"/>
</dbReference>
<evidence type="ECO:0000256" key="5">
    <source>
        <dbReference type="ARBA" id="ARBA00023040"/>
    </source>
</evidence>
<dbReference type="PANTHER" id="PTHR24248:SF125">
    <property type="entry name" value="DOPAMINE D2-LIKE RECEPTOR"/>
    <property type="match status" value="1"/>
</dbReference>
<feature type="transmembrane region" description="Helical" evidence="12">
    <location>
        <begin position="96"/>
        <end position="119"/>
    </location>
</feature>
<evidence type="ECO:0000259" key="13">
    <source>
        <dbReference type="PROSITE" id="PS50262"/>
    </source>
</evidence>
<comment type="caution">
    <text evidence="14">The sequence shown here is derived from an EMBL/GenBank/DDBJ whole genome shotgun (WGS) entry which is preliminary data.</text>
</comment>
<keyword evidence="9 10" id="KW-0807">Transducer</keyword>
<evidence type="ECO:0000256" key="9">
    <source>
        <dbReference type="ARBA" id="ARBA00023224"/>
    </source>
</evidence>
<feature type="transmembrane region" description="Helical" evidence="12">
    <location>
        <begin position="557"/>
        <end position="580"/>
    </location>
</feature>
<feature type="transmembrane region" description="Helical" evidence="12">
    <location>
        <begin position="517"/>
        <end position="537"/>
    </location>
</feature>
<dbReference type="SUPFAM" id="SSF81321">
    <property type="entry name" value="Family A G protein-coupled receptor-like"/>
    <property type="match status" value="1"/>
</dbReference>
<dbReference type="PRINTS" id="PR00237">
    <property type="entry name" value="GPCRRHODOPSN"/>
</dbReference>
<dbReference type="GO" id="GO:0004930">
    <property type="term" value="F:G protein-coupled receptor activity"/>
    <property type="evidence" value="ECO:0007669"/>
    <property type="project" value="UniProtKB-KW"/>
</dbReference>
<dbReference type="Pfam" id="PF00001">
    <property type="entry name" value="7tm_1"/>
    <property type="match status" value="1"/>
</dbReference>
<evidence type="ECO:0000256" key="3">
    <source>
        <dbReference type="ARBA" id="ARBA00022692"/>
    </source>
</evidence>
<dbReference type="FunFam" id="1.20.1070.10:FF:000523">
    <property type="entry name" value="5-hydroxytryptamine receptor 2B"/>
    <property type="match status" value="1"/>
</dbReference>
<evidence type="ECO:0000256" key="11">
    <source>
        <dbReference type="SAM" id="MobiDB-lite"/>
    </source>
</evidence>
<evidence type="ECO:0000256" key="4">
    <source>
        <dbReference type="ARBA" id="ARBA00022989"/>
    </source>
</evidence>
<evidence type="ECO:0000313" key="14">
    <source>
        <dbReference type="EMBL" id="CAG5118610.1"/>
    </source>
</evidence>
<evidence type="ECO:0000256" key="6">
    <source>
        <dbReference type="ARBA" id="ARBA00023136"/>
    </source>
</evidence>
<feature type="transmembrane region" description="Helical" evidence="12">
    <location>
        <begin position="131"/>
        <end position="151"/>
    </location>
</feature>
<evidence type="ECO:0000256" key="10">
    <source>
        <dbReference type="RuleBase" id="RU000688"/>
    </source>
</evidence>
<dbReference type="GO" id="GO:0045202">
    <property type="term" value="C:synapse"/>
    <property type="evidence" value="ECO:0007669"/>
    <property type="project" value="GOC"/>
</dbReference>
<dbReference type="PANTHER" id="PTHR24248">
    <property type="entry name" value="ADRENERGIC RECEPTOR-RELATED G-PROTEIN COUPLED RECEPTOR"/>
    <property type="match status" value="1"/>
</dbReference>
<dbReference type="InterPro" id="IPR000276">
    <property type="entry name" value="GPCR_Rhodpsn"/>
</dbReference>
<keyword evidence="15" id="KW-1185">Reference proteome</keyword>
<comment type="subcellular location">
    <subcellularLocation>
        <location evidence="1">Cell membrane</location>
        <topology evidence="1">Multi-pass membrane protein</topology>
    </subcellularLocation>
</comment>
<proteinExistence type="inferred from homology"/>
<dbReference type="InterPro" id="IPR017452">
    <property type="entry name" value="GPCR_Rhodpsn_7TM"/>
</dbReference>
<dbReference type="EMBL" id="CAJHNH020000580">
    <property type="protein sequence ID" value="CAG5118610.1"/>
    <property type="molecule type" value="Genomic_DNA"/>
</dbReference>
<feature type="transmembrane region" description="Helical" evidence="12">
    <location>
        <begin position="212"/>
        <end position="232"/>
    </location>
</feature>
<evidence type="ECO:0000256" key="2">
    <source>
        <dbReference type="ARBA" id="ARBA00022475"/>
    </source>
</evidence>
<protein>
    <recommendedName>
        <fullName evidence="13">G-protein coupled receptors family 1 profile domain-containing protein</fullName>
    </recommendedName>
</protein>
<dbReference type="GO" id="GO:0001591">
    <property type="term" value="F:dopamine neurotransmitter receptor activity, coupled via Gi/Go"/>
    <property type="evidence" value="ECO:0007669"/>
    <property type="project" value="TreeGrafter"/>
</dbReference>
<sequence length="597" mass="67551">MPFSTSSWSTSIPSSNTHLLNLGSSHTSTLPPLHHNHFDAHKDPVPTSWNLVWNQTDTLCFNRTNGSCESWDLFNPEENDTSTQGPATLLDEEYRFWTLILIIIPLLTVFGNILVVMSVIKEKSLKTVTNYFICSLAVADIMVAVVVMPFAVYMEVMKYRWLLPDGLCDAWVASDVLGCTASILNLTAICVDRFIAVTQPIKYAKHKNSKRVFIMLAITWIISVAIAAPIALRVNYSKARNSGDCQFFNSDFIIYSSMGSFYIPSVIMCFLYWKIYRVIRMRVLKTKIAKQMREVDKKALQGVIENPTNPGFQTVNVTEGVTGAEVTTGLAIVEKGRVTTYNTTKARISQVLESEDSKDNVRNNTNSHSDINSRDDDDEDTISVSGNADNNNVVMQICHRFYRNMKSAELITDPIAEELDRLEKESFQVVAQYGKSGGCVGDHETCANEAKTLFTSVLCNAGVNDDRRTEKTDKGKVYSPTERQKKGVTRLNFLLRLSRKRKEKSSSRQEKKATKTLAIVIGVFLVCWLPFFTLNIFNAICIRYNLVELPICNVDPILFSLFQWLGYINSFLDPVIYTIFNQEFRKAFRKLLTEPCR</sequence>
<evidence type="ECO:0000256" key="7">
    <source>
        <dbReference type="ARBA" id="ARBA00023157"/>
    </source>
</evidence>
<gene>
    <name evidence="14" type="ORF">CUNI_LOCUS4168</name>
</gene>
<keyword evidence="3 10" id="KW-0812">Transmembrane</keyword>
<accession>A0A8S3YTY2</accession>
<evidence type="ECO:0000313" key="15">
    <source>
        <dbReference type="Proteomes" id="UP000678393"/>
    </source>
</evidence>
<dbReference type="Gene3D" id="1.20.1070.10">
    <property type="entry name" value="Rhodopsin 7-helix transmembrane proteins"/>
    <property type="match status" value="2"/>
</dbReference>
<dbReference type="PROSITE" id="PS00237">
    <property type="entry name" value="G_PROTEIN_RECEP_F1_1"/>
    <property type="match status" value="1"/>
</dbReference>
<keyword evidence="6 12" id="KW-0472">Membrane</keyword>
<dbReference type="GO" id="GO:0005886">
    <property type="term" value="C:plasma membrane"/>
    <property type="evidence" value="ECO:0007669"/>
    <property type="project" value="UniProtKB-SubCell"/>
</dbReference>
<dbReference type="AlphaFoldDB" id="A0A8S3YTY2"/>